<evidence type="ECO:0000256" key="6">
    <source>
        <dbReference type="SAM" id="MobiDB-lite"/>
    </source>
</evidence>
<reference evidence="7" key="1">
    <citation type="submission" date="2022-03" db="EMBL/GenBank/DDBJ databases">
        <authorList>
            <person name="Martin C."/>
        </authorList>
    </citation>
    <scope>NUCLEOTIDE SEQUENCE</scope>
</reference>
<organism evidence="7 8">
    <name type="scientific">Owenia fusiformis</name>
    <name type="common">Polychaete worm</name>
    <dbReference type="NCBI Taxonomy" id="6347"/>
    <lineage>
        <taxon>Eukaryota</taxon>
        <taxon>Metazoa</taxon>
        <taxon>Spiralia</taxon>
        <taxon>Lophotrochozoa</taxon>
        <taxon>Annelida</taxon>
        <taxon>Polychaeta</taxon>
        <taxon>Sedentaria</taxon>
        <taxon>Canalipalpata</taxon>
        <taxon>Sabellida</taxon>
        <taxon>Oweniida</taxon>
        <taxon>Oweniidae</taxon>
        <taxon>Owenia</taxon>
    </lineage>
</organism>
<keyword evidence="5" id="KW-0539">Nucleus</keyword>
<evidence type="ECO:0000256" key="5">
    <source>
        <dbReference type="ARBA" id="ARBA00023242"/>
    </source>
</evidence>
<feature type="region of interest" description="Disordered" evidence="6">
    <location>
        <begin position="77"/>
        <end position="106"/>
    </location>
</feature>
<dbReference type="GO" id="GO:0005634">
    <property type="term" value="C:nucleus"/>
    <property type="evidence" value="ECO:0007669"/>
    <property type="project" value="UniProtKB-SubCell"/>
</dbReference>
<evidence type="ECO:0000256" key="1">
    <source>
        <dbReference type="ARBA" id="ARBA00004123"/>
    </source>
</evidence>
<proteinExistence type="inferred from homology"/>
<protein>
    <recommendedName>
        <fullName evidence="9">Transcriptional adapter 1-like protein</fullName>
    </recommendedName>
</protein>
<sequence>MAAAMELVIAKKKLLEVLKDDWKLYINNLQSWFKQKLSREDFDAKARRILPPECTHLHNQFLLAILTRCQTFSTTLSPRDLNHHSSKSQSSKRQRLKKKHSTRSNFQQRFVPQNPLNQAPHIVPRQPDEEPTLNYCTKDHTLPDIAMIHGRMIVSAWDYGLEDVENDAVHMVLCAVEQQLKNVISSVISRRAGFKTREGRFKYSMGSQPTDPYQRTSQHLHDYTTESQATDICAKGSHGPSIKPSPATADMDAAFQLACSGAKGPLRTPITLFDLFDALKASKSTIASHSVYSINMERIVNRLWHPSNEELEQDVIFREQLALKQSSQSGTRL</sequence>
<evidence type="ECO:0000256" key="3">
    <source>
        <dbReference type="ARBA" id="ARBA00023015"/>
    </source>
</evidence>
<dbReference type="InterPro" id="IPR024738">
    <property type="entry name" value="Hfi1/Tada1"/>
</dbReference>
<evidence type="ECO:0008006" key="9">
    <source>
        <dbReference type="Google" id="ProtNLM"/>
    </source>
</evidence>
<keyword evidence="3" id="KW-0805">Transcription regulation</keyword>
<name>A0A8J1U4G2_OWEFU</name>
<dbReference type="EMBL" id="CAIIXF020000006">
    <property type="protein sequence ID" value="CAH1786180.1"/>
    <property type="molecule type" value="Genomic_DNA"/>
</dbReference>
<dbReference type="PANTHER" id="PTHR21277">
    <property type="entry name" value="TRANSCRIPTIONAL ADAPTER 1"/>
    <property type="match status" value="1"/>
</dbReference>
<feature type="compositionally biased region" description="Basic residues" evidence="6">
    <location>
        <begin position="84"/>
        <end position="102"/>
    </location>
</feature>
<dbReference type="Proteomes" id="UP000749559">
    <property type="component" value="Unassembled WGS sequence"/>
</dbReference>
<dbReference type="GO" id="GO:0006357">
    <property type="term" value="P:regulation of transcription by RNA polymerase II"/>
    <property type="evidence" value="ECO:0007669"/>
    <property type="project" value="TreeGrafter"/>
</dbReference>
<dbReference type="GO" id="GO:0000124">
    <property type="term" value="C:SAGA complex"/>
    <property type="evidence" value="ECO:0007669"/>
    <property type="project" value="TreeGrafter"/>
</dbReference>
<dbReference type="PANTHER" id="PTHR21277:SF5">
    <property type="entry name" value="TRANSCRIPTIONAL ADAPTER 1"/>
    <property type="match status" value="1"/>
</dbReference>
<evidence type="ECO:0000256" key="2">
    <source>
        <dbReference type="ARBA" id="ARBA00010314"/>
    </source>
</evidence>
<dbReference type="AlphaFoldDB" id="A0A8J1U4G2"/>
<comment type="subcellular location">
    <subcellularLocation>
        <location evidence="1">Nucleus</location>
    </subcellularLocation>
</comment>
<gene>
    <name evidence="7" type="ORF">OFUS_LOCUS12128</name>
</gene>
<accession>A0A8J1U4G2</accession>
<dbReference type="GO" id="GO:0003713">
    <property type="term" value="F:transcription coactivator activity"/>
    <property type="evidence" value="ECO:0007669"/>
    <property type="project" value="TreeGrafter"/>
</dbReference>
<evidence type="ECO:0000313" key="8">
    <source>
        <dbReference type="Proteomes" id="UP000749559"/>
    </source>
</evidence>
<dbReference type="OrthoDB" id="10264870at2759"/>
<evidence type="ECO:0000256" key="4">
    <source>
        <dbReference type="ARBA" id="ARBA00023163"/>
    </source>
</evidence>
<dbReference type="Pfam" id="PF12767">
    <property type="entry name" value="SAGA-Tad1"/>
    <property type="match status" value="1"/>
</dbReference>
<comment type="similarity">
    <text evidence="2">Belongs to the TADA1 family.</text>
</comment>
<evidence type="ECO:0000313" key="7">
    <source>
        <dbReference type="EMBL" id="CAH1786180.1"/>
    </source>
</evidence>
<comment type="caution">
    <text evidence="7">The sequence shown here is derived from an EMBL/GenBank/DDBJ whole genome shotgun (WGS) entry which is preliminary data.</text>
</comment>
<keyword evidence="4" id="KW-0804">Transcription</keyword>
<dbReference type="CDD" id="cd22934">
    <property type="entry name" value="HFD_TADA1"/>
    <property type="match status" value="1"/>
</dbReference>
<keyword evidence="8" id="KW-1185">Reference proteome</keyword>